<reference evidence="3" key="1">
    <citation type="submission" date="2022-06" db="EMBL/GenBank/DDBJ databases">
        <title>Draft genome sequence of Streptomyces sp. RB6PN25 isolated from peat swamp forest in Thailand.</title>
        <authorList>
            <person name="Duangmal K."/>
            <person name="Klaysubun C."/>
        </authorList>
    </citation>
    <scope>NUCLEOTIDE SEQUENCE</scope>
    <source>
        <strain evidence="3">RB6PN25</strain>
    </source>
</reference>
<keyword evidence="2" id="KW-0472">Membrane</keyword>
<sequence>MDTIKTDELAENPMSRTTGETTDVDAQPAQEAIAQETIAQGVAAESAAEQSVTEAPASAEVGFDEPLDEDEREGSAAGGSGDTGGTTSGIFDGGAAVVGAGLGLASLTGTWLGTVLSARQQLIGQIKTQSGTASSQVAAIYGDPWHTTAVLNGTFALVALLVAGTVLVRQRLGSGPSAAPWVKAVAWGGLVLAVIGLLIAGAIWSDLFTSLPTVPASSGASGPTG</sequence>
<dbReference type="EMBL" id="JANFNG010000001">
    <property type="protein sequence ID" value="MCQ4079353.1"/>
    <property type="molecule type" value="Genomic_DNA"/>
</dbReference>
<feature type="compositionally biased region" description="Low complexity" evidence="1">
    <location>
        <begin position="26"/>
        <end position="40"/>
    </location>
</feature>
<feature type="compositionally biased region" description="Gly residues" evidence="1">
    <location>
        <begin position="76"/>
        <end position="86"/>
    </location>
</feature>
<protein>
    <recommendedName>
        <fullName evidence="5">Integral membrane protein</fullName>
    </recommendedName>
</protein>
<organism evidence="3 4">
    <name type="scientific">Streptomyces humicola</name>
    <dbReference type="NCBI Taxonomy" id="2953240"/>
    <lineage>
        <taxon>Bacteria</taxon>
        <taxon>Bacillati</taxon>
        <taxon>Actinomycetota</taxon>
        <taxon>Actinomycetes</taxon>
        <taxon>Kitasatosporales</taxon>
        <taxon>Streptomycetaceae</taxon>
        <taxon>Streptomyces</taxon>
    </lineage>
</organism>
<feature type="transmembrane region" description="Helical" evidence="2">
    <location>
        <begin position="149"/>
        <end position="168"/>
    </location>
</feature>
<keyword evidence="2" id="KW-0812">Transmembrane</keyword>
<evidence type="ECO:0000313" key="3">
    <source>
        <dbReference type="EMBL" id="MCQ4079353.1"/>
    </source>
</evidence>
<comment type="caution">
    <text evidence="3">The sequence shown here is derived from an EMBL/GenBank/DDBJ whole genome shotgun (WGS) entry which is preliminary data.</text>
</comment>
<evidence type="ECO:0000256" key="2">
    <source>
        <dbReference type="SAM" id="Phobius"/>
    </source>
</evidence>
<evidence type="ECO:0000256" key="1">
    <source>
        <dbReference type="SAM" id="MobiDB-lite"/>
    </source>
</evidence>
<feature type="region of interest" description="Disordered" evidence="1">
    <location>
        <begin position="1"/>
        <end position="86"/>
    </location>
</feature>
<name>A0ABT1PNU7_9ACTN</name>
<evidence type="ECO:0000313" key="4">
    <source>
        <dbReference type="Proteomes" id="UP001057702"/>
    </source>
</evidence>
<accession>A0ABT1PNU7</accession>
<keyword evidence="4" id="KW-1185">Reference proteome</keyword>
<evidence type="ECO:0008006" key="5">
    <source>
        <dbReference type="Google" id="ProtNLM"/>
    </source>
</evidence>
<keyword evidence="2" id="KW-1133">Transmembrane helix</keyword>
<feature type="transmembrane region" description="Helical" evidence="2">
    <location>
        <begin position="180"/>
        <end position="204"/>
    </location>
</feature>
<gene>
    <name evidence="3" type="ORF">NGB36_01700</name>
</gene>
<dbReference type="Proteomes" id="UP001057702">
    <property type="component" value="Unassembled WGS sequence"/>
</dbReference>
<proteinExistence type="predicted"/>
<feature type="compositionally biased region" description="Acidic residues" evidence="1">
    <location>
        <begin position="62"/>
        <end position="72"/>
    </location>
</feature>
<dbReference type="RefSeq" id="WP_255918198.1">
    <property type="nucleotide sequence ID" value="NZ_JANFNG010000001.1"/>
</dbReference>